<feature type="transmembrane region" description="Helical" evidence="8">
    <location>
        <begin position="265"/>
        <end position="282"/>
    </location>
</feature>
<dbReference type="InterPro" id="IPR024989">
    <property type="entry name" value="MFS_assoc_dom"/>
</dbReference>
<evidence type="ECO:0000256" key="3">
    <source>
        <dbReference type="ARBA" id="ARBA00022475"/>
    </source>
</evidence>
<dbReference type="SUPFAM" id="SSF103473">
    <property type="entry name" value="MFS general substrate transporter"/>
    <property type="match status" value="1"/>
</dbReference>
<dbReference type="InterPro" id="IPR026032">
    <property type="entry name" value="HcaT-like"/>
</dbReference>
<evidence type="ECO:0000256" key="6">
    <source>
        <dbReference type="ARBA" id="ARBA00022989"/>
    </source>
</evidence>
<keyword evidence="7 8" id="KW-0472">Membrane</keyword>
<feature type="transmembrane region" description="Helical" evidence="8">
    <location>
        <begin position="199"/>
        <end position="215"/>
    </location>
</feature>
<dbReference type="RefSeq" id="WP_377327654.1">
    <property type="nucleotide sequence ID" value="NZ_JBHUMZ010000013.1"/>
</dbReference>
<evidence type="ECO:0000256" key="7">
    <source>
        <dbReference type="ARBA" id="ARBA00023136"/>
    </source>
</evidence>
<dbReference type="InterPro" id="IPR036259">
    <property type="entry name" value="MFS_trans_sf"/>
</dbReference>
<dbReference type="PIRSF" id="PIRSF004925">
    <property type="entry name" value="HcaT"/>
    <property type="match status" value="1"/>
</dbReference>
<dbReference type="PANTHER" id="PTHR23522">
    <property type="entry name" value="BLL5896 PROTEIN"/>
    <property type="match status" value="1"/>
</dbReference>
<dbReference type="Pfam" id="PF12832">
    <property type="entry name" value="MFS_1_like"/>
    <property type="match status" value="1"/>
</dbReference>
<name>A0ABW5Q864_9BACI</name>
<sequence length="384" mass="42695">MTEQQSLTPLKTLLFAFHATNTIIISYLPVYLEGKGLTGAQIGWVLAVGPLASIIAQPFWGYLSDKYKTVKKILLICVFGLIIFSSIFLSMSHFLWIMFVGFFFYFFATPVGALGDSLAQRRADDLGVSFGTIRTWGSIGFATSSLAIGLVLTLTGVEYMIWPYLAFAFIALFVTFRVKDVEVSKEPVSFADFKRLLQNKPFVIFLFFMMFLTISHRANDSFIGLYINQLGGTNFVIGSAWFIGVISEAIVFATAGYWFKKYHTLIFVILAGVIYSFRWFLFASADSYWVVLALQFTHGLTFGVLYLASLDYVTRLIPKLTQSTGHLLFYAVFFGISGIIGSLIGGALIDVYGGGTLYFVMGLIAVAGTIFMTLYHILPYGKKA</sequence>
<evidence type="ECO:0000256" key="1">
    <source>
        <dbReference type="ARBA" id="ARBA00004429"/>
    </source>
</evidence>
<feature type="transmembrane region" description="Helical" evidence="8">
    <location>
        <begin position="12"/>
        <end position="30"/>
    </location>
</feature>
<keyword evidence="6 8" id="KW-1133">Transmembrane helix</keyword>
<protein>
    <submittedName>
        <fullName evidence="10">MFS transporter</fullName>
    </submittedName>
</protein>
<evidence type="ECO:0000313" key="11">
    <source>
        <dbReference type="Proteomes" id="UP001597452"/>
    </source>
</evidence>
<feature type="transmembrane region" description="Helical" evidence="8">
    <location>
        <begin position="136"/>
        <end position="155"/>
    </location>
</feature>
<dbReference type="PROSITE" id="PS50850">
    <property type="entry name" value="MFS"/>
    <property type="match status" value="1"/>
</dbReference>
<feature type="transmembrane region" description="Helical" evidence="8">
    <location>
        <begin position="73"/>
        <end position="89"/>
    </location>
</feature>
<comment type="subcellular location">
    <subcellularLocation>
        <location evidence="1">Cell inner membrane</location>
        <topology evidence="1">Multi-pass membrane protein</topology>
    </subcellularLocation>
</comment>
<feature type="domain" description="Major facilitator superfamily (MFS) profile" evidence="9">
    <location>
        <begin position="196"/>
        <end position="384"/>
    </location>
</feature>
<evidence type="ECO:0000259" key="9">
    <source>
        <dbReference type="PROSITE" id="PS50850"/>
    </source>
</evidence>
<evidence type="ECO:0000256" key="8">
    <source>
        <dbReference type="SAM" id="Phobius"/>
    </source>
</evidence>
<comment type="caution">
    <text evidence="10">The sequence shown here is derived from an EMBL/GenBank/DDBJ whole genome shotgun (WGS) entry which is preliminary data.</text>
</comment>
<dbReference type="InterPro" id="IPR020846">
    <property type="entry name" value="MFS_dom"/>
</dbReference>
<feature type="transmembrane region" description="Helical" evidence="8">
    <location>
        <begin position="161"/>
        <end position="178"/>
    </location>
</feature>
<proteinExistence type="predicted"/>
<dbReference type="Gene3D" id="1.20.1250.20">
    <property type="entry name" value="MFS general substrate transporter like domains"/>
    <property type="match status" value="2"/>
</dbReference>
<feature type="transmembrane region" description="Helical" evidence="8">
    <location>
        <begin position="355"/>
        <end position="378"/>
    </location>
</feature>
<evidence type="ECO:0000256" key="5">
    <source>
        <dbReference type="ARBA" id="ARBA00022692"/>
    </source>
</evidence>
<dbReference type="EMBL" id="JBHUMZ010000013">
    <property type="protein sequence ID" value="MFD2638083.1"/>
    <property type="molecule type" value="Genomic_DNA"/>
</dbReference>
<feature type="transmembrane region" description="Helical" evidence="8">
    <location>
        <begin position="235"/>
        <end position="258"/>
    </location>
</feature>
<keyword evidence="5 8" id="KW-0812">Transmembrane</keyword>
<evidence type="ECO:0000256" key="2">
    <source>
        <dbReference type="ARBA" id="ARBA00022448"/>
    </source>
</evidence>
<dbReference type="PANTHER" id="PTHR23522:SF10">
    <property type="entry name" value="3-PHENYLPROPIONIC ACID TRANSPORTER-RELATED"/>
    <property type="match status" value="1"/>
</dbReference>
<feature type="transmembrane region" description="Helical" evidence="8">
    <location>
        <begin position="288"/>
        <end position="307"/>
    </location>
</feature>
<evidence type="ECO:0000313" key="10">
    <source>
        <dbReference type="EMBL" id="MFD2638083.1"/>
    </source>
</evidence>
<feature type="transmembrane region" description="Helical" evidence="8">
    <location>
        <begin position="42"/>
        <end position="61"/>
    </location>
</feature>
<organism evidence="10 11">
    <name type="scientific">Piscibacillus salipiscarius</name>
    <dbReference type="NCBI Taxonomy" id="299480"/>
    <lineage>
        <taxon>Bacteria</taxon>
        <taxon>Bacillati</taxon>
        <taxon>Bacillota</taxon>
        <taxon>Bacilli</taxon>
        <taxon>Bacillales</taxon>
        <taxon>Bacillaceae</taxon>
        <taxon>Piscibacillus</taxon>
    </lineage>
</organism>
<feature type="transmembrane region" description="Helical" evidence="8">
    <location>
        <begin position="95"/>
        <end position="115"/>
    </location>
</feature>
<gene>
    <name evidence="10" type="ORF">ACFSW4_04275</name>
</gene>
<keyword evidence="3" id="KW-1003">Cell membrane</keyword>
<dbReference type="Proteomes" id="UP001597452">
    <property type="component" value="Unassembled WGS sequence"/>
</dbReference>
<accession>A0ABW5Q864</accession>
<keyword evidence="4" id="KW-0997">Cell inner membrane</keyword>
<keyword evidence="11" id="KW-1185">Reference proteome</keyword>
<evidence type="ECO:0000256" key="4">
    <source>
        <dbReference type="ARBA" id="ARBA00022519"/>
    </source>
</evidence>
<keyword evidence="2" id="KW-0813">Transport</keyword>
<reference evidence="11" key="1">
    <citation type="journal article" date="2019" name="Int. J. Syst. Evol. Microbiol.">
        <title>The Global Catalogue of Microorganisms (GCM) 10K type strain sequencing project: providing services to taxonomists for standard genome sequencing and annotation.</title>
        <authorList>
            <consortium name="The Broad Institute Genomics Platform"/>
            <consortium name="The Broad Institute Genome Sequencing Center for Infectious Disease"/>
            <person name="Wu L."/>
            <person name="Ma J."/>
        </authorList>
    </citation>
    <scope>NUCLEOTIDE SEQUENCE [LARGE SCALE GENOMIC DNA]</scope>
    <source>
        <strain evidence="11">TISTR 1571</strain>
    </source>
</reference>
<feature type="transmembrane region" description="Helical" evidence="8">
    <location>
        <begin position="327"/>
        <end position="349"/>
    </location>
</feature>